<evidence type="ECO:0000259" key="6">
    <source>
        <dbReference type="Pfam" id="PF04085"/>
    </source>
</evidence>
<organism evidence="7 8">
    <name type="scientific">Floridaenema evergladense BLCC-F167</name>
    <dbReference type="NCBI Taxonomy" id="3153639"/>
    <lineage>
        <taxon>Bacteria</taxon>
        <taxon>Bacillati</taxon>
        <taxon>Cyanobacteriota</taxon>
        <taxon>Cyanophyceae</taxon>
        <taxon>Oscillatoriophycideae</taxon>
        <taxon>Aerosakkonematales</taxon>
        <taxon>Aerosakkonemataceae</taxon>
        <taxon>Floridanema</taxon>
        <taxon>Floridanema evergladense</taxon>
    </lineage>
</organism>
<dbReference type="Pfam" id="PF04085">
    <property type="entry name" value="MreC"/>
    <property type="match status" value="1"/>
</dbReference>
<dbReference type="EMBL" id="JBHFNT010000218">
    <property type="protein sequence ID" value="MFB2837725.1"/>
    <property type="molecule type" value="Genomic_DNA"/>
</dbReference>
<dbReference type="RefSeq" id="WP_413280059.1">
    <property type="nucleotide sequence ID" value="NZ_JBHFNT010000218.1"/>
</dbReference>
<sequence length="263" mass="28992">MDTLRRWWDRNWLQVALIGLVISTAWFARQTQGGSLFEVYQLLTRPFQSNPSKQELLTNAKVVEMEAKLQQVETENQKLRELLGYVAKNKEQAIAAPIVGRGADHWWQQITLGRGLQDGIKEDFVVTAPGGLVGRVSSVTDNTSRVLLISDPSSRVGVTINRSRFMGVMRGKSGNKAVMQFFERVPDVRRGDVVTTSSASELFPSGLPVGRVESVNLSQSPAPEAVIVLSAPTSVLEWVAVYPVEKHKGEKTTDGETSQANSK</sequence>
<dbReference type="InterPro" id="IPR042175">
    <property type="entry name" value="Cell/Rod_MreC_2"/>
</dbReference>
<gene>
    <name evidence="7" type="primary">mreC</name>
    <name evidence="7" type="ORF">ACE1CA_24755</name>
</gene>
<evidence type="ECO:0000256" key="5">
    <source>
        <dbReference type="SAM" id="Phobius"/>
    </source>
</evidence>
<keyword evidence="8" id="KW-1185">Reference proteome</keyword>
<feature type="domain" description="Rod shape-determining protein MreC beta-barrel core" evidence="6">
    <location>
        <begin position="98"/>
        <end position="242"/>
    </location>
</feature>
<evidence type="ECO:0000256" key="3">
    <source>
        <dbReference type="ARBA" id="ARBA00022960"/>
    </source>
</evidence>
<dbReference type="InterPro" id="IPR042177">
    <property type="entry name" value="Cell/Rod_1"/>
</dbReference>
<evidence type="ECO:0000256" key="4">
    <source>
        <dbReference type="ARBA" id="ARBA00032089"/>
    </source>
</evidence>
<dbReference type="NCBIfam" id="NF010527">
    <property type="entry name" value="PRK13922.6-2"/>
    <property type="match status" value="1"/>
</dbReference>
<evidence type="ECO:0000313" key="8">
    <source>
        <dbReference type="Proteomes" id="UP001576780"/>
    </source>
</evidence>
<dbReference type="Proteomes" id="UP001576780">
    <property type="component" value="Unassembled WGS sequence"/>
</dbReference>
<dbReference type="PANTHER" id="PTHR34138">
    <property type="entry name" value="CELL SHAPE-DETERMINING PROTEIN MREC"/>
    <property type="match status" value="1"/>
</dbReference>
<keyword evidence="5" id="KW-0472">Membrane</keyword>
<dbReference type="Gene3D" id="2.40.10.350">
    <property type="entry name" value="Rod shape-determining protein MreC, domain 2"/>
    <property type="match status" value="1"/>
</dbReference>
<dbReference type="PANTHER" id="PTHR34138:SF1">
    <property type="entry name" value="CELL SHAPE-DETERMINING PROTEIN MREC"/>
    <property type="match status" value="1"/>
</dbReference>
<reference evidence="7 8" key="1">
    <citation type="submission" date="2024-09" db="EMBL/GenBank/DDBJ databases">
        <title>Floridaenema gen nov. (Aerosakkonemataceae, Aerosakkonematales ord. nov., Cyanobacteria) from benthic tropical and subtropical fresh waters, with the description of four new species.</title>
        <authorList>
            <person name="Moretto J.A."/>
            <person name="Berthold D.E."/>
            <person name="Lefler F.W."/>
            <person name="Huang I.-S."/>
            <person name="Laughinghouse H. IV."/>
        </authorList>
    </citation>
    <scope>NUCLEOTIDE SEQUENCE [LARGE SCALE GENOMIC DNA]</scope>
    <source>
        <strain evidence="7 8">BLCC-F167</strain>
    </source>
</reference>
<proteinExistence type="inferred from homology"/>
<dbReference type="NCBIfam" id="TIGR00219">
    <property type="entry name" value="mreC"/>
    <property type="match status" value="1"/>
</dbReference>
<feature type="transmembrane region" description="Helical" evidence="5">
    <location>
        <begin position="12"/>
        <end position="28"/>
    </location>
</feature>
<keyword evidence="5" id="KW-1133">Transmembrane helix</keyword>
<comment type="caution">
    <text evidence="7">The sequence shown here is derived from an EMBL/GenBank/DDBJ whole genome shotgun (WGS) entry which is preliminary data.</text>
</comment>
<evidence type="ECO:0000256" key="1">
    <source>
        <dbReference type="ARBA" id="ARBA00009369"/>
    </source>
</evidence>
<accession>A0ABV4WRM0</accession>
<evidence type="ECO:0000313" key="7">
    <source>
        <dbReference type="EMBL" id="MFB2837725.1"/>
    </source>
</evidence>
<keyword evidence="3" id="KW-0133">Cell shape</keyword>
<dbReference type="Gene3D" id="2.40.10.340">
    <property type="entry name" value="Rod shape-determining protein MreC, domain 1"/>
    <property type="match status" value="1"/>
</dbReference>
<protein>
    <recommendedName>
        <fullName evidence="2">Cell shape-determining protein MreC</fullName>
    </recommendedName>
    <alternativeName>
        <fullName evidence="4">Cell shape protein MreC</fullName>
    </alternativeName>
</protein>
<comment type="similarity">
    <text evidence="1">Belongs to the MreC family.</text>
</comment>
<dbReference type="InterPro" id="IPR007221">
    <property type="entry name" value="MreC"/>
</dbReference>
<name>A0ABV4WRM0_9CYAN</name>
<evidence type="ECO:0000256" key="2">
    <source>
        <dbReference type="ARBA" id="ARBA00013855"/>
    </source>
</evidence>
<dbReference type="InterPro" id="IPR055342">
    <property type="entry name" value="MreC_beta-barrel_core"/>
</dbReference>
<keyword evidence="5" id="KW-0812">Transmembrane</keyword>